<keyword evidence="8" id="KW-0443">Lipid metabolism</keyword>
<evidence type="ECO:0000256" key="1">
    <source>
        <dbReference type="ARBA" id="ARBA00004141"/>
    </source>
</evidence>
<evidence type="ECO:0000256" key="6">
    <source>
        <dbReference type="ARBA" id="ARBA00022989"/>
    </source>
</evidence>
<evidence type="ECO:0000256" key="2">
    <source>
        <dbReference type="ARBA" id="ARBA00009295"/>
    </source>
</evidence>
<accession>A0A811U1I9</accession>
<keyword evidence="10 11" id="KW-0275">Fatty acid biosynthesis</keyword>
<feature type="transmembrane region" description="Helical" evidence="12">
    <location>
        <begin position="158"/>
        <end position="180"/>
    </location>
</feature>
<evidence type="ECO:0000256" key="12">
    <source>
        <dbReference type="SAM" id="Phobius"/>
    </source>
</evidence>
<dbReference type="GO" id="GO:0005789">
    <property type="term" value="C:endoplasmic reticulum membrane"/>
    <property type="evidence" value="ECO:0007669"/>
    <property type="project" value="TreeGrafter"/>
</dbReference>
<dbReference type="PRINTS" id="PR00075">
    <property type="entry name" value="FACDDSATRASE"/>
</dbReference>
<evidence type="ECO:0000256" key="10">
    <source>
        <dbReference type="ARBA" id="ARBA00023160"/>
    </source>
</evidence>
<dbReference type="Proteomes" id="UP000606786">
    <property type="component" value="Unassembled WGS sequence"/>
</dbReference>
<dbReference type="InterPro" id="IPR015876">
    <property type="entry name" value="Acyl-CoA_DS"/>
</dbReference>
<dbReference type="OrthoDB" id="10260134at2759"/>
<evidence type="ECO:0000313" key="14">
    <source>
        <dbReference type="Proteomes" id="UP000606786"/>
    </source>
</evidence>
<keyword evidence="14" id="KW-1185">Reference proteome</keyword>
<evidence type="ECO:0000256" key="4">
    <source>
        <dbReference type="ARBA" id="ARBA00022692"/>
    </source>
</evidence>
<dbReference type="AlphaFoldDB" id="A0A811U1I9"/>
<sequence length="221" mass="24374">MCLSTPVATAASSSTSTNATTCNATGNCLSNNSNNNNNNINGKCTLNTERQHCDDTNNATDVCIRNRLCTINNNVQFVASEAEDEPIDVIENLGYKEENAVYKEIPIANETSGIPDYKASSEIEYNPQIRWLDLIAQVFLHGGALYGVYLLFQAKFYTLLWVVLTIWCSGIGITAGAHRLWSHKSYTASMPLRVLLVFLFTIAGQVCKGPYFTEISPNENE</sequence>
<comment type="domain">
    <text evidence="11">The histidine box domains are involved in binding the catalytic metal ions.</text>
</comment>
<organism evidence="13 14">
    <name type="scientific">Ceratitis capitata</name>
    <name type="common">Mediterranean fruit fly</name>
    <name type="synonym">Tephritis capitata</name>
    <dbReference type="NCBI Taxonomy" id="7213"/>
    <lineage>
        <taxon>Eukaryota</taxon>
        <taxon>Metazoa</taxon>
        <taxon>Ecdysozoa</taxon>
        <taxon>Arthropoda</taxon>
        <taxon>Hexapoda</taxon>
        <taxon>Insecta</taxon>
        <taxon>Pterygota</taxon>
        <taxon>Neoptera</taxon>
        <taxon>Endopterygota</taxon>
        <taxon>Diptera</taxon>
        <taxon>Brachycera</taxon>
        <taxon>Muscomorpha</taxon>
        <taxon>Tephritoidea</taxon>
        <taxon>Tephritidae</taxon>
        <taxon>Ceratitis</taxon>
        <taxon>Ceratitis</taxon>
    </lineage>
</organism>
<dbReference type="EMBL" id="CAJHJT010000001">
    <property type="protein sequence ID" value="CAD6992220.1"/>
    <property type="molecule type" value="Genomic_DNA"/>
</dbReference>
<dbReference type="PANTHER" id="PTHR11351:SF61">
    <property type="entry name" value="RH14937P"/>
    <property type="match status" value="1"/>
</dbReference>
<keyword evidence="5" id="KW-0276">Fatty acid metabolism</keyword>
<comment type="similarity">
    <text evidence="2 11">Belongs to the fatty acid desaturase type 1 family.</text>
</comment>
<evidence type="ECO:0000256" key="8">
    <source>
        <dbReference type="ARBA" id="ARBA00023098"/>
    </source>
</evidence>
<gene>
    <name evidence="13" type="ORF">CCAP1982_LOCUS1090</name>
</gene>
<dbReference type="GO" id="GO:0004768">
    <property type="term" value="F:stearoyl-CoA 9-desaturase activity"/>
    <property type="evidence" value="ECO:0007669"/>
    <property type="project" value="TreeGrafter"/>
</dbReference>
<proteinExistence type="inferred from homology"/>
<keyword evidence="9 12" id="KW-0472">Membrane</keyword>
<reference evidence="13" key="1">
    <citation type="submission" date="2020-11" db="EMBL/GenBank/DDBJ databases">
        <authorList>
            <person name="Whitehead M."/>
        </authorList>
    </citation>
    <scope>NUCLEOTIDE SEQUENCE</scope>
    <source>
        <strain evidence="13">EGII</strain>
    </source>
</reference>
<evidence type="ECO:0000256" key="7">
    <source>
        <dbReference type="ARBA" id="ARBA00023002"/>
    </source>
</evidence>
<keyword evidence="4 11" id="KW-0812">Transmembrane</keyword>
<protein>
    <submittedName>
        <fullName evidence="13">(Mediterranean fruit fly) hypothetical protein</fullName>
    </submittedName>
</protein>
<comment type="caution">
    <text evidence="13">The sequence shown here is derived from an EMBL/GenBank/DDBJ whole genome shotgun (WGS) entry which is preliminary data.</text>
</comment>
<name>A0A811U1I9_CERCA</name>
<comment type="subcellular location">
    <subcellularLocation>
        <location evidence="1">Membrane</location>
        <topology evidence="1">Multi-pass membrane protein</topology>
    </subcellularLocation>
</comment>
<evidence type="ECO:0000256" key="5">
    <source>
        <dbReference type="ARBA" id="ARBA00022832"/>
    </source>
</evidence>
<dbReference type="GO" id="GO:0005506">
    <property type="term" value="F:iron ion binding"/>
    <property type="evidence" value="ECO:0007669"/>
    <property type="project" value="TreeGrafter"/>
</dbReference>
<evidence type="ECO:0000256" key="3">
    <source>
        <dbReference type="ARBA" id="ARBA00022516"/>
    </source>
</evidence>
<dbReference type="GO" id="GO:0006636">
    <property type="term" value="P:unsaturated fatty acid biosynthetic process"/>
    <property type="evidence" value="ECO:0007669"/>
    <property type="project" value="TreeGrafter"/>
</dbReference>
<evidence type="ECO:0000313" key="13">
    <source>
        <dbReference type="EMBL" id="CAD6992220.1"/>
    </source>
</evidence>
<keyword evidence="3 11" id="KW-0444">Lipid biosynthesis</keyword>
<keyword evidence="6 12" id="KW-1133">Transmembrane helix</keyword>
<keyword evidence="7 11" id="KW-0560">Oxidoreductase</keyword>
<feature type="transmembrane region" description="Helical" evidence="12">
    <location>
        <begin position="131"/>
        <end position="152"/>
    </location>
</feature>
<evidence type="ECO:0000256" key="11">
    <source>
        <dbReference type="RuleBase" id="RU000581"/>
    </source>
</evidence>
<evidence type="ECO:0000256" key="9">
    <source>
        <dbReference type="ARBA" id="ARBA00023136"/>
    </source>
</evidence>
<comment type="cofactor">
    <cofactor evidence="11">
        <name>Fe(2+)</name>
        <dbReference type="ChEBI" id="CHEBI:29033"/>
    </cofactor>
</comment>
<dbReference type="PANTHER" id="PTHR11351">
    <property type="entry name" value="ACYL-COA DESATURASE"/>
    <property type="match status" value="1"/>
</dbReference>